<dbReference type="EMBL" id="VFOU01000001">
    <property type="protein sequence ID" value="TQL73985.1"/>
    <property type="molecule type" value="Genomic_DNA"/>
</dbReference>
<dbReference type="OrthoDB" id="9803968at2"/>
<dbReference type="InterPro" id="IPR042099">
    <property type="entry name" value="ANL_N_sf"/>
</dbReference>
<dbReference type="InterPro" id="IPR000873">
    <property type="entry name" value="AMP-dep_synth/lig_dom"/>
</dbReference>
<dbReference type="FunFam" id="3.30.300.30:FF:000008">
    <property type="entry name" value="2,3-dihydroxybenzoate-AMP ligase"/>
    <property type="match status" value="1"/>
</dbReference>
<dbReference type="InterPro" id="IPR020459">
    <property type="entry name" value="AMP-binding"/>
</dbReference>
<protein>
    <submittedName>
        <fullName evidence="5">Fatty-acyl-CoA synthase</fullName>
    </submittedName>
</protein>
<evidence type="ECO:0000256" key="1">
    <source>
        <dbReference type="ARBA" id="ARBA00006432"/>
    </source>
</evidence>
<dbReference type="AlphaFoldDB" id="A0A543AN60"/>
<dbReference type="InterPro" id="IPR045851">
    <property type="entry name" value="AMP-bd_C_sf"/>
</dbReference>
<dbReference type="Proteomes" id="UP000319746">
    <property type="component" value="Unassembled WGS sequence"/>
</dbReference>
<dbReference type="Gene3D" id="3.40.50.12780">
    <property type="entry name" value="N-terminal domain of ligase-like"/>
    <property type="match status" value="1"/>
</dbReference>
<comment type="caution">
    <text evidence="5">The sequence shown here is derived from an EMBL/GenBank/DDBJ whole genome shotgun (WGS) entry which is preliminary data.</text>
</comment>
<dbReference type="PRINTS" id="PR00154">
    <property type="entry name" value="AMPBINDING"/>
</dbReference>
<dbReference type="PROSITE" id="PS00455">
    <property type="entry name" value="AMP_BINDING"/>
    <property type="match status" value="1"/>
</dbReference>
<dbReference type="Gene3D" id="3.30.300.30">
    <property type="match status" value="1"/>
</dbReference>
<dbReference type="SUPFAM" id="SSF56801">
    <property type="entry name" value="Acetyl-CoA synthetase-like"/>
    <property type="match status" value="1"/>
</dbReference>
<keyword evidence="2" id="KW-0436">Ligase</keyword>
<evidence type="ECO:0000259" key="4">
    <source>
        <dbReference type="Pfam" id="PF13193"/>
    </source>
</evidence>
<dbReference type="Pfam" id="PF00501">
    <property type="entry name" value="AMP-binding"/>
    <property type="match status" value="1"/>
</dbReference>
<dbReference type="PANTHER" id="PTHR43201:SF5">
    <property type="entry name" value="MEDIUM-CHAIN ACYL-COA LIGASE ACSF2, MITOCHONDRIAL"/>
    <property type="match status" value="1"/>
</dbReference>
<evidence type="ECO:0000313" key="5">
    <source>
        <dbReference type="EMBL" id="TQL73985.1"/>
    </source>
</evidence>
<evidence type="ECO:0000259" key="3">
    <source>
        <dbReference type="Pfam" id="PF00501"/>
    </source>
</evidence>
<dbReference type="GO" id="GO:0031956">
    <property type="term" value="F:medium-chain fatty acid-CoA ligase activity"/>
    <property type="evidence" value="ECO:0007669"/>
    <property type="project" value="TreeGrafter"/>
</dbReference>
<reference evidence="5 6" key="1">
    <citation type="submission" date="2019-06" db="EMBL/GenBank/DDBJ databases">
        <title>Sequencing the genomes of 1000 actinobacteria strains.</title>
        <authorList>
            <person name="Klenk H.-P."/>
        </authorList>
    </citation>
    <scope>NUCLEOTIDE SEQUENCE [LARGE SCALE GENOMIC DNA]</scope>
    <source>
        <strain evidence="5 6">DSM 24083</strain>
    </source>
</reference>
<sequence length="519" mass="56868">MTNHGIGDWIERRQIKSAGRPAVTAGNVELSYEQFGDRINRLANALTDRGVQRGERVAYLGENSVEFLETLFALGSIGAVFVPLNTRLAGPEVIFHLEDSGSKMLIASHTMEPLAVAGVENTDVERVIFVNDGDRVPAEQGRLQLPSEQYDDVLASASADRPRVNVELEDLAIILYTSGTTGSPKGAMLSHSNLTWNAINVITDLALTNDEISLMISPMFHVAALGMGVLPTFLKGGHVILEPRFDPGRALELVERHKVTFISGVPTTYQMIAEHPDWEKTDISSLQSLTCGGSAVPLRILEAYEDRGLSFTMGYGMTETAPGATTLPARYSREKMGSAGLAHFHTHVRVADFDGSVLPPNEVGEVQIQGPNVIQGYWNREEANKNSFITDDSGTWFRSGDMGYLDDEGFLFISDRLKDMIISGGENIYPAQVEQELAQLDSIAAVAVFGVADEKWGEVGRAAIVVREGHELTEQEVLSYLDGRLARYKIPKSVVFVDDMPRTASGKIRKPQLREKYGN</sequence>
<evidence type="ECO:0000313" key="6">
    <source>
        <dbReference type="Proteomes" id="UP000319746"/>
    </source>
</evidence>
<gene>
    <name evidence="5" type="ORF">FB556_0434</name>
</gene>
<proteinExistence type="inferred from homology"/>
<keyword evidence="6" id="KW-1185">Reference proteome</keyword>
<dbReference type="InterPro" id="IPR025110">
    <property type="entry name" value="AMP-bd_C"/>
</dbReference>
<dbReference type="CDD" id="cd17631">
    <property type="entry name" value="FACL_FadD13-like"/>
    <property type="match status" value="1"/>
</dbReference>
<dbReference type="NCBIfam" id="NF004837">
    <property type="entry name" value="PRK06187.1"/>
    <property type="match status" value="1"/>
</dbReference>
<name>A0A543AN60_9MICC</name>
<feature type="domain" description="AMP-dependent synthetase/ligase" evidence="3">
    <location>
        <begin position="15"/>
        <end position="378"/>
    </location>
</feature>
<dbReference type="PANTHER" id="PTHR43201">
    <property type="entry name" value="ACYL-COA SYNTHETASE"/>
    <property type="match status" value="1"/>
</dbReference>
<organism evidence="5 6">
    <name type="scientific">Enteractinococcus coprophilus</name>
    <dbReference type="NCBI Taxonomy" id="1027633"/>
    <lineage>
        <taxon>Bacteria</taxon>
        <taxon>Bacillati</taxon>
        <taxon>Actinomycetota</taxon>
        <taxon>Actinomycetes</taxon>
        <taxon>Micrococcales</taxon>
        <taxon>Micrococcaceae</taxon>
    </lineage>
</organism>
<comment type="similarity">
    <text evidence="1">Belongs to the ATP-dependent AMP-binding enzyme family.</text>
</comment>
<dbReference type="RefSeq" id="WP_141864305.1">
    <property type="nucleotide sequence ID" value="NZ_BAABAN010000017.1"/>
</dbReference>
<dbReference type="InterPro" id="IPR020845">
    <property type="entry name" value="AMP-binding_CS"/>
</dbReference>
<dbReference type="Pfam" id="PF13193">
    <property type="entry name" value="AMP-binding_C"/>
    <property type="match status" value="1"/>
</dbReference>
<dbReference type="GO" id="GO:0006631">
    <property type="term" value="P:fatty acid metabolic process"/>
    <property type="evidence" value="ECO:0007669"/>
    <property type="project" value="TreeGrafter"/>
</dbReference>
<accession>A0A543AN60</accession>
<feature type="domain" description="AMP-binding enzyme C-terminal" evidence="4">
    <location>
        <begin position="433"/>
        <end position="507"/>
    </location>
</feature>
<evidence type="ECO:0000256" key="2">
    <source>
        <dbReference type="ARBA" id="ARBA00022598"/>
    </source>
</evidence>